<accession>A0A2P5X2Y6</accession>
<dbReference type="EMBL" id="KZ665820">
    <property type="protein sequence ID" value="PPR97708.1"/>
    <property type="molecule type" value="Genomic_DNA"/>
</dbReference>
<proteinExistence type="predicted"/>
<dbReference type="Proteomes" id="UP000239757">
    <property type="component" value="Unassembled WGS sequence"/>
</dbReference>
<name>A0A2P5X2Y6_GOSBA</name>
<sequence length="90" mass="10112">MIRVEEDTLVVVEVGFHNHIVQRRGYRGGRARLGVYKEIGARGRGAHPCALISARASREVGFHNHIVQRRGYRGGRARLGSYGEPFPMEL</sequence>
<evidence type="ECO:0000313" key="1">
    <source>
        <dbReference type="EMBL" id="PPR97708.1"/>
    </source>
</evidence>
<evidence type="ECO:0000313" key="2">
    <source>
        <dbReference type="Proteomes" id="UP000239757"/>
    </source>
</evidence>
<reference evidence="1 2" key="1">
    <citation type="submission" date="2015-01" db="EMBL/GenBank/DDBJ databases">
        <title>Genome of allotetraploid Gossypium barbadense reveals genomic plasticity and fiber elongation in cotton evolution.</title>
        <authorList>
            <person name="Chen X."/>
            <person name="Liu X."/>
            <person name="Zhao B."/>
            <person name="Zheng H."/>
            <person name="Hu Y."/>
            <person name="Lu G."/>
            <person name="Yang C."/>
            <person name="Chen J."/>
            <person name="Shan C."/>
            <person name="Zhang L."/>
            <person name="Zhou Y."/>
            <person name="Wang L."/>
            <person name="Guo W."/>
            <person name="Bai Y."/>
            <person name="Ruan J."/>
            <person name="Shangguan X."/>
            <person name="Mao Y."/>
            <person name="Jiang J."/>
            <person name="Zhu Y."/>
            <person name="Lei J."/>
            <person name="Kang H."/>
            <person name="Chen S."/>
            <person name="He X."/>
            <person name="Wang R."/>
            <person name="Wang Y."/>
            <person name="Chen J."/>
            <person name="Wang L."/>
            <person name="Yu S."/>
            <person name="Wang B."/>
            <person name="Wei J."/>
            <person name="Song S."/>
            <person name="Lu X."/>
            <person name="Gao Z."/>
            <person name="Gu W."/>
            <person name="Deng X."/>
            <person name="Ma D."/>
            <person name="Wang S."/>
            <person name="Liang W."/>
            <person name="Fang L."/>
            <person name="Cai C."/>
            <person name="Zhu X."/>
            <person name="Zhou B."/>
            <person name="Zhang Y."/>
            <person name="Chen Z."/>
            <person name="Xu S."/>
            <person name="Zhu R."/>
            <person name="Wang S."/>
            <person name="Zhang T."/>
            <person name="Zhao G."/>
        </authorList>
    </citation>
    <scope>NUCLEOTIDE SEQUENCE [LARGE SCALE GENOMIC DNA]</scope>
    <source>
        <strain evidence="2">cv. Xinhai21</strain>
        <tissue evidence="1">Leaf</tissue>
    </source>
</reference>
<protein>
    <submittedName>
        <fullName evidence="1">Uncharacterized protein</fullName>
    </submittedName>
</protein>
<organism evidence="1 2">
    <name type="scientific">Gossypium barbadense</name>
    <name type="common">Sea Island cotton</name>
    <name type="synonym">Hibiscus barbadensis</name>
    <dbReference type="NCBI Taxonomy" id="3634"/>
    <lineage>
        <taxon>Eukaryota</taxon>
        <taxon>Viridiplantae</taxon>
        <taxon>Streptophyta</taxon>
        <taxon>Embryophyta</taxon>
        <taxon>Tracheophyta</taxon>
        <taxon>Spermatophyta</taxon>
        <taxon>Magnoliopsida</taxon>
        <taxon>eudicotyledons</taxon>
        <taxon>Gunneridae</taxon>
        <taxon>Pentapetalae</taxon>
        <taxon>rosids</taxon>
        <taxon>malvids</taxon>
        <taxon>Malvales</taxon>
        <taxon>Malvaceae</taxon>
        <taxon>Malvoideae</taxon>
        <taxon>Gossypium</taxon>
    </lineage>
</organism>
<gene>
    <name evidence="1" type="ORF">GOBAR_AA22959</name>
</gene>
<dbReference type="AlphaFoldDB" id="A0A2P5X2Y6"/>